<proteinExistence type="predicted"/>
<dbReference type="EMBL" id="JARHTQ010000002">
    <property type="protein sequence ID" value="MDF2255127.1"/>
    <property type="molecule type" value="Genomic_DNA"/>
</dbReference>
<dbReference type="Proteomes" id="UP001220022">
    <property type="component" value="Unassembled WGS sequence"/>
</dbReference>
<dbReference type="Gene3D" id="3.40.190.80">
    <property type="match status" value="1"/>
</dbReference>
<reference evidence="2 3" key="1">
    <citation type="submission" date="2023-03" db="EMBL/GenBank/DDBJ databases">
        <title>Draft genome sequence of type strain Streptomyces ferralitis JCM 14344.</title>
        <authorList>
            <person name="Klaysubun C."/>
            <person name="Duangmal K."/>
        </authorList>
    </citation>
    <scope>NUCLEOTIDE SEQUENCE [LARGE SCALE GENOMIC DNA]</scope>
    <source>
        <strain evidence="2 3">JCM 14344</strain>
    </source>
</reference>
<dbReference type="PANTHER" id="PTHR20854">
    <property type="entry name" value="INOSITOL MONOPHOSPHATASE"/>
    <property type="match status" value="1"/>
</dbReference>
<feature type="region of interest" description="Disordered" evidence="1">
    <location>
        <begin position="1"/>
        <end position="20"/>
    </location>
</feature>
<evidence type="ECO:0000313" key="2">
    <source>
        <dbReference type="EMBL" id="MDF2255127.1"/>
    </source>
</evidence>
<dbReference type="Gene3D" id="3.30.540.10">
    <property type="entry name" value="Fructose-1,6-Bisphosphatase, subunit A, domain 1"/>
    <property type="match status" value="1"/>
</dbReference>
<dbReference type="PRINTS" id="PR00377">
    <property type="entry name" value="IMPHPHTASES"/>
</dbReference>
<name>A0ABT5YU44_9ACTN</name>
<dbReference type="Pfam" id="PF00459">
    <property type="entry name" value="Inositol_P"/>
    <property type="match status" value="1"/>
</dbReference>
<protein>
    <submittedName>
        <fullName evidence="2">3'(2'),5'-bisphosphate nucleotidase CysQ</fullName>
    </submittedName>
</protein>
<dbReference type="PANTHER" id="PTHR20854:SF4">
    <property type="entry name" value="INOSITOL-1-MONOPHOSPHATASE-RELATED"/>
    <property type="match status" value="1"/>
</dbReference>
<organism evidence="2 3">
    <name type="scientific">Streptantibioticus ferralitis</name>
    <dbReference type="NCBI Taxonomy" id="236510"/>
    <lineage>
        <taxon>Bacteria</taxon>
        <taxon>Bacillati</taxon>
        <taxon>Actinomycetota</taxon>
        <taxon>Actinomycetes</taxon>
        <taxon>Kitasatosporales</taxon>
        <taxon>Streptomycetaceae</taxon>
        <taxon>Streptantibioticus</taxon>
    </lineage>
</organism>
<dbReference type="SUPFAM" id="SSF56655">
    <property type="entry name" value="Carbohydrate phosphatase"/>
    <property type="match status" value="1"/>
</dbReference>
<dbReference type="RefSeq" id="WP_275808853.1">
    <property type="nucleotide sequence ID" value="NZ_BAAANM010000012.1"/>
</dbReference>
<keyword evidence="3" id="KW-1185">Reference proteome</keyword>
<gene>
    <name evidence="2" type="ORF">P2L57_05095</name>
</gene>
<dbReference type="InterPro" id="IPR000760">
    <property type="entry name" value="Inositol_monophosphatase-like"/>
</dbReference>
<accession>A0ABT5YU44</accession>
<evidence type="ECO:0000256" key="1">
    <source>
        <dbReference type="SAM" id="MobiDB-lite"/>
    </source>
</evidence>
<comment type="caution">
    <text evidence="2">The sequence shown here is derived from an EMBL/GenBank/DDBJ whole genome shotgun (WGS) entry which is preliminary data.</text>
</comment>
<sequence>MSTDADNRGRTMPGTHHSAGAGAAAADQALLPAVAAAVQAAGARMLQDFSYDARPQDRTAVAQAIQAGDAVSLQVLRDALLAARPGAGWVEDELESGDLPEGEWWICDPVEGAINHVHGMTNWCVTATLVRDNVPVVTAVSQPTTGNLYTAVRGGGAHLDGVRLRPSAKTALDAAYVSTGQAAPGEGSETHRRIGQSVTAMLADALLVCVAVPATSQLVHVAAGRMDAFWQHSQVRSGLVPGALLVSEAGGTVTDTHGRPWTLASPDFLAAAPGIHQAAVDILSTIA</sequence>
<evidence type="ECO:0000313" key="3">
    <source>
        <dbReference type="Proteomes" id="UP001220022"/>
    </source>
</evidence>